<proteinExistence type="inferred from homology"/>
<gene>
    <name evidence="8" type="ORF">ACN38_g1067</name>
</gene>
<evidence type="ECO:0000256" key="5">
    <source>
        <dbReference type="ARBA" id="ARBA00023136"/>
    </source>
</evidence>
<keyword evidence="3 7" id="KW-0812">Transmembrane</keyword>
<feature type="transmembrane region" description="Helical" evidence="7">
    <location>
        <begin position="62"/>
        <end position="79"/>
    </location>
</feature>
<evidence type="ECO:0000256" key="4">
    <source>
        <dbReference type="ARBA" id="ARBA00022989"/>
    </source>
</evidence>
<sequence>MIGSLGFLTGFVVVHPKLQSQKWRLLRLSTIVATGLSAFAPIIHAASIFPYEQLDQQAGLRYYYLEGLVIVVGVLFYATHFPESRRPGSFDIWGSSHQVFHISVVIGAIIHLYGILVAFQWNYENQRYFFLVQSPKSRAMAEKIAVDSNYYTSTQDWEVEGFQSETTSIASAIAKGRLENGRRYQALKEDDYWSPSDEQQFEAFEIW</sequence>
<name>A0A0M8P9M7_9EURO</name>
<evidence type="ECO:0000313" key="9">
    <source>
        <dbReference type="Proteomes" id="UP000037696"/>
    </source>
</evidence>
<feature type="binding site" evidence="6">
    <location>
        <position position="97"/>
    </location>
    <ligand>
        <name>Zn(2+)</name>
        <dbReference type="ChEBI" id="CHEBI:29105"/>
    </ligand>
</feature>
<organism evidence="8 9">
    <name type="scientific">Penicillium nordicum</name>
    <dbReference type="NCBI Taxonomy" id="229535"/>
    <lineage>
        <taxon>Eukaryota</taxon>
        <taxon>Fungi</taxon>
        <taxon>Dikarya</taxon>
        <taxon>Ascomycota</taxon>
        <taxon>Pezizomycotina</taxon>
        <taxon>Eurotiomycetes</taxon>
        <taxon>Eurotiomycetidae</taxon>
        <taxon>Eurotiales</taxon>
        <taxon>Aspergillaceae</taxon>
        <taxon>Penicillium</taxon>
    </lineage>
</organism>
<evidence type="ECO:0000256" key="2">
    <source>
        <dbReference type="ARBA" id="ARBA00007018"/>
    </source>
</evidence>
<comment type="subcellular location">
    <subcellularLocation>
        <location evidence="1">Membrane</location>
        <topology evidence="1">Multi-pass membrane protein</topology>
    </subcellularLocation>
</comment>
<keyword evidence="6" id="KW-0479">Metal-binding</keyword>
<keyword evidence="9" id="KW-1185">Reference proteome</keyword>
<dbReference type="EMBL" id="LHQQ01000010">
    <property type="protein sequence ID" value="KOS47998.1"/>
    <property type="molecule type" value="Genomic_DNA"/>
</dbReference>
<comment type="similarity">
    <text evidence="2">Belongs to the ADIPOR family.</text>
</comment>
<keyword evidence="6" id="KW-0862">Zinc</keyword>
<dbReference type="AlphaFoldDB" id="A0A0M8P9M7"/>
<feature type="transmembrane region" description="Helical" evidence="7">
    <location>
        <begin position="99"/>
        <end position="119"/>
    </location>
</feature>
<evidence type="ECO:0000256" key="1">
    <source>
        <dbReference type="ARBA" id="ARBA00004141"/>
    </source>
</evidence>
<dbReference type="STRING" id="229535.A0A0M8P9M7"/>
<feature type="binding site" evidence="6">
    <location>
        <position position="101"/>
    </location>
    <ligand>
        <name>Zn(2+)</name>
        <dbReference type="ChEBI" id="CHEBI:29105"/>
    </ligand>
</feature>
<dbReference type="GO" id="GO:0046872">
    <property type="term" value="F:metal ion binding"/>
    <property type="evidence" value="ECO:0007669"/>
    <property type="project" value="UniProtKB-KW"/>
</dbReference>
<dbReference type="InterPro" id="IPR004254">
    <property type="entry name" value="AdipoR/HlyIII-related"/>
</dbReference>
<feature type="transmembrane region" description="Helical" evidence="7">
    <location>
        <begin position="30"/>
        <end position="50"/>
    </location>
</feature>
<dbReference type="Proteomes" id="UP000037696">
    <property type="component" value="Unassembled WGS sequence"/>
</dbReference>
<keyword evidence="5 7" id="KW-0472">Membrane</keyword>
<dbReference type="PANTHER" id="PTHR20855">
    <property type="entry name" value="ADIPOR/PROGESTIN RECEPTOR-RELATED"/>
    <property type="match status" value="1"/>
</dbReference>
<dbReference type="GO" id="GO:0016020">
    <property type="term" value="C:membrane"/>
    <property type="evidence" value="ECO:0007669"/>
    <property type="project" value="UniProtKB-SubCell"/>
</dbReference>
<reference evidence="8 9" key="1">
    <citation type="submission" date="2015-08" db="EMBL/GenBank/DDBJ databases">
        <title>Genome sequencing of Penicillium nordicum.</title>
        <authorList>
            <person name="Nguyen H.D."/>
            <person name="Seifert K.A."/>
        </authorList>
    </citation>
    <scope>NUCLEOTIDE SEQUENCE [LARGE SCALE GENOMIC DNA]</scope>
    <source>
        <strain evidence="8 9">DAOMC 185683</strain>
    </source>
</reference>
<protein>
    <submittedName>
        <fullName evidence="8">Uncharacterized protein</fullName>
    </submittedName>
</protein>
<evidence type="ECO:0000256" key="7">
    <source>
        <dbReference type="SAM" id="Phobius"/>
    </source>
</evidence>
<evidence type="ECO:0000256" key="3">
    <source>
        <dbReference type="ARBA" id="ARBA00022692"/>
    </source>
</evidence>
<dbReference type="OrthoDB" id="529367at2759"/>
<dbReference type="GO" id="GO:0006882">
    <property type="term" value="P:intracellular zinc ion homeostasis"/>
    <property type="evidence" value="ECO:0007669"/>
    <property type="project" value="TreeGrafter"/>
</dbReference>
<comment type="caution">
    <text evidence="8">The sequence shown here is derived from an EMBL/GenBank/DDBJ whole genome shotgun (WGS) entry which is preliminary data.</text>
</comment>
<dbReference type="PANTHER" id="PTHR20855:SF52">
    <property type="entry name" value="ADIPONECTIN RECEPTOR PROTEIN"/>
    <property type="match status" value="1"/>
</dbReference>
<accession>A0A0M8P9M7</accession>
<keyword evidence="4 7" id="KW-1133">Transmembrane helix</keyword>
<evidence type="ECO:0000313" key="8">
    <source>
        <dbReference type="EMBL" id="KOS47998.1"/>
    </source>
</evidence>
<dbReference type="Pfam" id="PF03006">
    <property type="entry name" value="HlyIII"/>
    <property type="match status" value="1"/>
</dbReference>
<evidence type="ECO:0000256" key="6">
    <source>
        <dbReference type="PIRSR" id="PIRSR604254-1"/>
    </source>
</evidence>
<dbReference type="GO" id="GO:0038023">
    <property type="term" value="F:signaling receptor activity"/>
    <property type="evidence" value="ECO:0007669"/>
    <property type="project" value="TreeGrafter"/>
</dbReference>